<reference evidence="2 3" key="1">
    <citation type="submission" date="2020-06" db="EMBL/GenBank/DDBJ databases">
        <authorList>
            <person name="Li R."/>
            <person name="Bekaert M."/>
        </authorList>
    </citation>
    <scope>NUCLEOTIDE SEQUENCE [LARGE SCALE GENOMIC DNA]</scope>
    <source>
        <strain evidence="3">wild</strain>
    </source>
</reference>
<dbReference type="EMBL" id="CACVKT020002149">
    <property type="protein sequence ID" value="CAC5375391.1"/>
    <property type="molecule type" value="Genomic_DNA"/>
</dbReference>
<name>A0A6J8AY31_MYTCO</name>
<dbReference type="OrthoDB" id="6122078at2759"/>
<keyword evidence="1" id="KW-0812">Transmembrane</keyword>
<feature type="transmembrane region" description="Helical" evidence="1">
    <location>
        <begin position="13"/>
        <end position="31"/>
    </location>
</feature>
<sequence>MSCTENAVLNGEIIFFMIAVLVTGSTGWWWGRKRYRCSDPSRGEPYYFGTTKLFCMTSKGKRDAPSRNTKSLSHRWILYKGYYFERLSSGDMYTYGSSSDSDKCSTHRERKPAGYSSLSVDCIKRCTNNYKRKYGSYGWWGNNCHIYANRISEILCTRTTCPSWNCNDNKHISCEWTEIIFLVLVVLVTNSAGWWIGNIKRYKCNDPSIGEPYYFGTTVLSCMTNNGKRKAPSRSTKSKKHRWILYKGYYFERLSKSDVYNPGSSTNSDKCSTRRESRPAGYSSLSVHCIIKCTNSYEKKYGSYIRRKNNGRHFANRISDILCTRTKCPSWC</sequence>
<dbReference type="AlphaFoldDB" id="A0A6J8AY31"/>
<organism evidence="2 3">
    <name type="scientific">Mytilus coruscus</name>
    <name type="common">Sea mussel</name>
    <dbReference type="NCBI Taxonomy" id="42192"/>
    <lineage>
        <taxon>Eukaryota</taxon>
        <taxon>Metazoa</taxon>
        <taxon>Spiralia</taxon>
        <taxon>Lophotrochozoa</taxon>
        <taxon>Mollusca</taxon>
        <taxon>Bivalvia</taxon>
        <taxon>Autobranchia</taxon>
        <taxon>Pteriomorphia</taxon>
        <taxon>Mytilida</taxon>
        <taxon>Mytiloidea</taxon>
        <taxon>Mytilidae</taxon>
        <taxon>Mytilinae</taxon>
        <taxon>Mytilus</taxon>
    </lineage>
</organism>
<accession>A0A6J8AY31</accession>
<evidence type="ECO:0000256" key="1">
    <source>
        <dbReference type="SAM" id="Phobius"/>
    </source>
</evidence>
<proteinExistence type="predicted"/>
<keyword evidence="3" id="KW-1185">Reference proteome</keyword>
<keyword evidence="1" id="KW-0472">Membrane</keyword>
<protein>
    <submittedName>
        <fullName evidence="2">Uncharacterized protein</fullName>
    </submittedName>
</protein>
<keyword evidence="1" id="KW-1133">Transmembrane helix</keyword>
<dbReference type="Proteomes" id="UP000507470">
    <property type="component" value="Unassembled WGS sequence"/>
</dbReference>
<evidence type="ECO:0000313" key="3">
    <source>
        <dbReference type="Proteomes" id="UP000507470"/>
    </source>
</evidence>
<evidence type="ECO:0000313" key="2">
    <source>
        <dbReference type="EMBL" id="CAC5375391.1"/>
    </source>
</evidence>
<gene>
    <name evidence="2" type="ORF">MCOR_12399</name>
</gene>